<proteinExistence type="predicted"/>
<dbReference type="PANTHER" id="PTHR23534:SF1">
    <property type="entry name" value="MAJOR FACILITATOR SUPERFAMILY PROTEIN"/>
    <property type="match status" value="1"/>
</dbReference>
<feature type="transmembrane region" description="Helical" evidence="4">
    <location>
        <begin position="272"/>
        <end position="292"/>
    </location>
</feature>
<feature type="transmembrane region" description="Helical" evidence="4">
    <location>
        <begin position="6"/>
        <end position="23"/>
    </location>
</feature>
<dbReference type="KEGG" id="cber:B5D82_15985"/>
<keyword evidence="2 4" id="KW-1133">Transmembrane helix</keyword>
<evidence type="ECO:0000256" key="3">
    <source>
        <dbReference type="ARBA" id="ARBA00023136"/>
    </source>
</evidence>
<feature type="transmembrane region" description="Helical" evidence="4">
    <location>
        <begin position="299"/>
        <end position="318"/>
    </location>
</feature>
<dbReference type="SUPFAM" id="SSF103473">
    <property type="entry name" value="MFS general substrate transporter"/>
    <property type="match status" value="1"/>
</dbReference>
<dbReference type="GO" id="GO:0022857">
    <property type="term" value="F:transmembrane transporter activity"/>
    <property type="evidence" value="ECO:0007669"/>
    <property type="project" value="InterPro"/>
</dbReference>
<gene>
    <name evidence="6" type="ORF">B5D82_15985</name>
</gene>
<feature type="transmembrane region" description="Helical" evidence="4">
    <location>
        <begin position="185"/>
        <end position="206"/>
    </location>
</feature>
<feature type="domain" description="Major facilitator superfamily (MFS) profile" evidence="5">
    <location>
        <begin position="233"/>
        <end position="436"/>
    </location>
</feature>
<feature type="transmembrane region" description="Helical" evidence="4">
    <location>
        <begin position="388"/>
        <end position="408"/>
    </location>
</feature>
<evidence type="ECO:0000313" key="7">
    <source>
        <dbReference type="Proteomes" id="UP000202259"/>
    </source>
</evidence>
<dbReference type="PANTHER" id="PTHR23534">
    <property type="entry name" value="MFS PERMEASE"/>
    <property type="match status" value="1"/>
</dbReference>
<dbReference type="PROSITE" id="PS50850">
    <property type="entry name" value="MFS"/>
    <property type="match status" value="1"/>
</dbReference>
<feature type="transmembrane region" description="Helical" evidence="4">
    <location>
        <begin position="233"/>
        <end position="252"/>
    </location>
</feature>
<feature type="transmembrane region" description="Helical" evidence="4">
    <location>
        <begin position="324"/>
        <end position="343"/>
    </location>
</feature>
<dbReference type="RefSeq" id="WP_081154557.1">
    <property type="nucleotide sequence ID" value="NZ_CP020465.1"/>
</dbReference>
<keyword evidence="1 4" id="KW-0812">Transmembrane</keyword>
<dbReference type="InterPro" id="IPR020846">
    <property type="entry name" value="MFS_dom"/>
</dbReference>
<feature type="transmembrane region" description="Helical" evidence="4">
    <location>
        <begin position="93"/>
        <end position="114"/>
    </location>
</feature>
<dbReference type="AlphaFoldDB" id="A0A222GEG3"/>
<accession>A0A222GEG3</accession>
<evidence type="ECO:0000313" key="6">
    <source>
        <dbReference type="EMBL" id="ASP50053.1"/>
    </source>
</evidence>
<dbReference type="InterPro" id="IPR011701">
    <property type="entry name" value="MFS"/>
</dbReference>
<dbReference type="OrthoDB" id="8558006at2"/>
<evidence type="ECO:0000259" key="5">
    <source>
        <dbReference type="PROSITE" id="PS50850"/>
    </source>
</evidence>
<feature type="transmembrane region" description="Helical" evidence="4">
    <location>
        <begin position="66"/>
        <end position="86"/>
    </location>
</feature>
<keyword evidence="7" id="KW-1185">Reference proteome</keyword>
<dbReference type="Pfam" id="PF07690">
    <property type="entry name" value="MFS_1"/>
    <property type="match status" value="1"/>
</dbReference>
<organism evidence="6 7">
    <name type="scientific">Cognaticolwellia beringensis</name>
    <dbReference type="NCBI Taxonomy" id="1967665"/>
    <lineage>
        <taxon>Bacteria</taxon>
        <taxon>Pseudomonadati</taxon>
        <taxon>Pseudomonadota</taxon>
        <taxon>Gammaproteobacteria</taxon>
        <taxon>Alteromonadales</taxon>
        <taxon>Colwelliaceae</taxon>
        <taxon>Cognaticolwellia</taxon>
    </lineage>
</organism>
<reference evidence="6 7" key="1">
    <citation type="submission" date="2017-08" db="EMBL/GenBank/DDBJ databases">
        <title>Complete genome of Colwellia sp. NB097-1, a psychrophile bacterium ioslated from Bering Sea.</title>
        <authorList>
            <person name="Chen X."/>
        </authorList>
    </citation>
    <scope>NUCLEOTIDE SEQUENCE [LARGE SCALE GENOMIC DNA]</scope>
    <source>
        <strain evidence="6 7">NB097-1</strain>
    </source>
</reference>
<dbReference type="EMBL" id="CP020465">
    <property type="protein sequence ID" value="ASP50053.1"/>
    <property type="molecule type" value="Genomic_DNA"/>
</dbReference>
<evidence type="ECO:0000256" key="4">
    <source>
        <dbReference type="SAM" id="Phobius"/>
    </source>
</evidence>
<keyword evidence="3 4" id="KW-0472">Membrane</keyword>
<feature type="transmembrane region" description="Helical" evidence="4">
    <location>
        <begin position="120"/>
        <end position="142"/>
    </location>
</feature>
<protein>
    <submittedName>
        <fullName evidence="6">MFS transporter</fullName>
    </submittedName>
</protein>
<evidence type="ECO:0000256" key="2">
    <source>
        <dbReference type="ARBA" id="ARBA00022989"/>
    </source>
</evidence>
<evidence type="ECO:0000256" key="1">
    <source>
        <dbReference type="ARBA" id="ARBA00022692"/>
    </source>
</evidence>
<name>A0A222GEG3_9GAMM</name>
<dbReference type="Proteomes" id="UP000202259">
    <property type="component" value="Chromosome"/>
</dbReference>
<dbReference type="Gene3D" id="1.20.1250.20">
    <property type="entry name" value="MFS general substrate transporter like domains"/>
    <property type="match status" value="1"/>
</dbReference>
<feature type="transmembrane region" description="Helical" evidence="4">
    <location>
        <begin position="364"/>
        <end position="382"/>
    </location>
</feature>
<feature type="transmembrane region" description="Helical" evidence="4">
    <location>
        <begin position="30"/>
        <end position="54"/>
    </location>
</feature>
<feature type="transmembrane region" description="Helical" evidence="4">
    <location>
        <begin position="154"/>
        <end position="173"/>
    </location>
</feature>
<sequence length="436" mass="47689">MLTNIFITLALLIVSFIGLQRLFTLPKNVWLLFLVQPLVMAASPVIVFIGGILATSMGADPALVTLPVTVMILGVASGAIPAALLAKNKGRRFASFTGFSLGFSGTMMATFAALNGSFELLVLASLLFGISTAFIQQLRFAAIESVTDSNEVPTVLSILMLSGIFSAFLGPEIAVTAKDWLSSPYGYAGSFLFLSALFIVAMLLMLNFKDPEIKHSDNQGDIRPLSVIIKQPIFIIAILSAAIGFALMSYLMTATPLSMHQLHGHSLNDTKWVIQSHIAAMFIPSLFTALLVKRIGLKNLMLAGTFIYAIVTVIALSGEQVMHYWWALVLLGIGWNFLFLTGTSLLPQSYHASERHKVQAINDFIIFGFQATASLLAGWILFKAGWHVVVLTSLPFIIILFAVSWFYYRKEREKINQATSNVVVNTQQKITQQSEV</sequence>
<dbReference type="InterPro" id="IPR036259">
    <property type="entry name" value="MFS_trans_sf"/>
</dbReference>